<accession>A0A4Y8ZTV4</accession>
<feature type="transmembrane region" description="Helical" evidence="1">
    <location>
        <begin position="64"/>
        <end position="85"/>
    </location>
</feature>
<gene>
    <name evidence="2" type="ORF">E2493_04410</name>
</gene>
<keyword evidence="1" id="KW-1133">Transmembrane helix</keyword>
<feature type="transmembrane region" description="Helical" evidence="1">
    <location>
        <begin position="35"/>
        <end position="52"/>
    </location>
</feature>
<dbReference type="Proteomes" id="UP000298213">
    <property type="component" value="Unassembled WGS sequence"/>
</dbReference>
<evidence type="ECO:0000313" key="3">
    <source>
        <dbReference type="Proteomes" id="UP000298213"/>
    </source>
</evidence>
<keyword evidence="1" id="KW-0472">Membrane</keyword>
<keyword evidence="3" id="KW-1185">Reference proteome</keyword>
<evidence type="ECO:0000313" key="2">
    <source>
        <dbReference type="EMBL" id="TFI59441.1"/>
    </source>
</evidence>
<protein>
    <submittedName>
        <fullName evidence="2">Uncharacterized protein</fullName>
    </submittedName>
</protein>
<evidence type="ECO:0000256" key="1">
    <source>
        <dbReference type="SAM" id="Phobius"/>
    </source>
</evidence>
<name>A0A4Y8ZTV4_9SPHN</name>
<sequence length="95" mass="10195">MKPILILMLAVDAAIFLLAVYDVVFARGAADRRNWSRFTLPLMIGGIASIQVGERHAGVAAAEVLPFFGALLLGMAVMSILVRLGEGRRARASRS</sequence>
<comment type="caution">
    <text evidence="2">The sequence shown here is derived from an EMBL/GenBank/DDBJ whole genome shotgun (WGS) entry which is preliminary data.</text>
</comment>
<feature type="transmembrane region" description="Helical" evidence="1">
    <location>
        <begin position="6"/>
        <end position="23"/>
    </location>
</feature>
<dbReference type="AlphaFoldDB" id="A0A4Y8ZTV4"/>
<reference evidence="2 3" key="1">
    <citation type="submission" date="2019-03" db="EMBL/GenBank/DDBJ databases">
        <title>Genome sequence of Sphingomonas sp. 17J27-24.</title>
        <authorList>
            <person name="Kim M."/>
            <person name="Maeng S."/>
            <person name="Sathiyaraj S."/>
        </authorList>
    </citation>
    <scope>NUCLEOTIDE SEQUENCE [LARGE SCALE GENOMIC DNA]</scope>
    <source>
        <strain evidence="2 3">17J27-24</strain>
    </source>
</reference>
<organism evidence="2 3">
    <name type="scientific">Sphingomonas parva</name>
    <dbReference type="NCBI Taxonomy" id="2555898"/>
    <lineage>
        <taxon>Bacteria</taxon>
        <taxon>Pseudomonadati</taxon>
        <taxon>Pseudomonadota</taxon>
        <taxon>Alphaproteobacteria</taxon>
        <taxon>Sphingomonadales</taxon>
        <taxon>Sphingomonadaceae</taxon>
        <taxon>Sphingomonas</taxon>
    </lineage>
</organism>
<keyword evidence="1" id="KW-0812">Transmembrane</keyword>
<dbReference type="RefSeq" id="WP_135084115.1">
    <property type="nucleotide sequence ID" value="NZ_SPDV01000007.1"/>
</dbReference>
<proteinExistence type="predicted"/>
<dbReference type="EMBL" id="SPDV01000007">
    <property type="protein sequence ID" value="TFI59441.1"/>
    <property type="molecule type" value="Genomic_DNA"/>
</dbReference>